<gene>
    <name evidence="1" type="ORF">E3C22_03440</name>
</gene>
<dbReference type="EMBL" id="SOZD01000001">
    <property type="protein sequence ID" value="TFF27524.1"/>
    <property type="molecule type" value="Genomic_DNA"/>
</dbReference>
<dbReference type="InterPro" id="IPR036390">
    <property type="entry name" value="WH_DNA-bd_sf"/>
</dbReference>
<dbReference type="RefSeq" id="WP_134760219.1">
    <property type="nucleotide sequence ID" value="NZ_SOZD01000001.1"/>
</dbReference>
<keyword evidence="2" id="KW-1185">Reference proteome</keyword>
<organism evidence="1 2">
    <name type="scientific">Jiella endophytica</name>
    <dbReference type="NCBI Taxonomy" id="2558362"/>
    <lineage>
        <taxon>Bacteria</taxon>
        <taxon>Pseudomonadati</taxon>
        <taxon>Pseudomonadota</taxon>
        <taxon>Alphaproteobacteria</taxon>
        <taxon>Hyphomicrobiales</taxon>
        <taxon>Aurantimonadaceae</taxon>
        <taxon>Jiella</taxon>
    </lineage>
</organism>
<reference evidence="1 2" key="1">
    <citation type="submission" date="2019-03" db="EMBL/GenBank/DDBJ databases">
        <title>Jiella endophytica sp. nov., a novel endophytic bacterium isolated from root of Ficus microcarpa Linn. f.</title>
        <authorList>
            <person name="Tuo L."/>
        </authorList>
    </citation>
    <scope>NUCLEOTIDE SEQUENCE [LARGE SCALE GENOMIC DNA]</scope>
    <source>
        <strain evidence="1 2">CBS5Q-3</strain>
    </source>
</reference>
<dbReference type="SUPFAM" id="SSF46785">
    <property type="entry name" value="Winged helix' DNA-binding domain"/>
    <property type="match status" value="1"/>
</dbReference>
<dbReference type="AlphaFoldDB" id="A0A4Y8RVN8"/>
<evidence type="ECO:0000313" key="1">
    <source>
        <dbReference type="EMBL" id="TFF27524.1"/>
    </source>
</evidence>
<sequence length="85" mass="9300">MGRGLSPLQRNLLAALEHYSNTGNHMPAFARAEDLIKALGLKNTASTQAATSRALRRLAERGLITIYVAKIHRQGPGYRYGPRIG</sequence>
<protein>
    <submittedName>
        <fullName evidence="1">MarR family transcriptional regulator</fullName>
    </submittedName>
</protein>
<accession>A0A4Y8RVN8</accession>
<evidence type="ECO:0000313" key="2">
    <source>
        <dbReference type="Proteomes" id="UP000298179"/>
    </source>
</evidence>
<name>A0A4Y8RVN8_9HYPH</name>
<dbReference type="OrthoDB" id="9859651at2"/>
<proteinExistence type="predicted"/>
<comment type="caution">
    <text evidence="1">The sequence shown here is derived from an EMBL/GenBank/DDBJ whole genome shotgun (WGS) entry which is preliminary data.</text>
</comment>
<dbReference type="Proteomes" id="UP000298179">
    <property type="component" value="Unassembled WGS sequence"/>
</dbReference>